<feature type="compositionally biased region" description="Polar residues" evidence="1">
    <location>
        <begin position="139"/>
        <end position="151"/>
    </location>
</feature>
<evidence type="ECO:0000256" key="1">
    <source>
        <dbReference type="SAM" id="MobiDB-lite"/>
    </source>
</evidence>
<protein>
    <submittedName>
        <fullName evidence="2">Uncharacterized protein</fullName>
    </submittedName>
</protein>
<dbReference type="Proteomes" id="UP001347796">
    <property type="component" value="Unassembled WGS sequence"/>
</dbReference>
<feature type="compositionally biased region" description="Basic and acidic residues" evidence="1">
    <location>
        <begin position="128"/>
        <end position="138"/>
    </location>
</feature>
<accession>A0AAN8K9U3</accession>
<feature type="compositionally biased region" description="Polar residues" evidence="1">
    <location>
        <begin position="102"/>
        <end position="113"/>
    </location>
</feature>
<keyword evidence="3" id="KW-1185">Reference proteome</keyword>
<evidence type="ECO:0000313" key="2">
    <source>
        <dbReference type="EMBL" id="KAK6191233.1"/>
    </source>
</evidence>
<name>A0AAN8K9U3_PATCE</name>
<feature type="compositionally biased region" description="Polar residues" evidence="1">
    <location>
        <begin position="62"/>
        <end position="72"/>
    </location>
</feature>
<organism evidence="2 3">
    <name type="scientific">Patella caerulea</name>
    <name type="common">Rayed Mediterranean limpet</name>
    <dbReference type="NCBI Taxonomy" id="87958"/>
    <lineage>
        <taxon>Eukaryota</taxon>
        <taxon>Metazoa</taxon>
        <taxon>Spiralia</taxon>
        <taxon>Lophotrochozoa</taxon>
        <taxon>Mollusca</taxon>
        <taxon>Gastropoda</taxon>
        <taxon>Patellogastropoda</taxon>
        <taxon>Patelloidea</taxon>
        <taxon>Patellidae</taxon>
        <taxon>Patella</taxon>
    </lineage>
</organism>
<comment type="caution">
    <text evidence="2">The sequence shown here is derived from an EMBL/GenBank/DDBJ whole genome shotgun (WGS) entry which is preliminary data.</text>
</comment>
<sequence>MLYNPVESIESYVQQHQFSHKNLQNPDISHHDRNVLQDALANHCHLSTPQQPLENPAKENRNLNYNTNSSCTHPRMENLTAAQPVTPPKLESNAHAFIPAPIQQNISARQSPQPVKLHTYPNVVREEFHPQRDQDRYLQQDTQPSVTSELT</sequence>
<evidence type="ECO:0000313" key="3">
    <source>
        <dbReference type="Proteomes" id="UP001347796"/>
    </source>
</evidence>
<proteinExistence type="predicted"/>
<feature type="region of interest" description="Disordered" evidence="1">
    <location>
        <begin position="47"/>
        <end position="74"/>
    </location>
</feature>
<feature type="region of interest" description="Disordered" evidence="1">
    <location>
        <begin position="128"/>
        <end position="151"/>
    </location>
</feature>
<feature type="region of interest" description="Disordered" evidence="1">
    <location>
        <begin position="101"/>
        <end position="120"/>
    </location>
</feature>
<dbReference type="AlphaFoldDB" id="A0AAN8K9U3"/>
<dbReference type="EMBL" id="JAZGQO010000002">
    <property type="protein sequence ID" value="KAK6191233.1"/>
    <property type="molecule type" value="Genomic_DNA"/>
</dbReference>
<reference evidence="2 3" key="1">
    <citation type="submission" date="2024-01" db="EMBL/GenBank/DDBJ databases">
        <title>The genome of the rayed Mediterranean limpet Patella caerulea (Linnaeus, 1758).</title>
        <authorList>
            <person name="Anh-Thu Weber A."/>
            <person name="Halstead-Nussloch G."/>
        </authorList>
    </citation>
    <scope>NUCLEOTIDE SEQUENCE [LARGE SCALE GENOMIC DNA]</scope>
    <source>
        <strain evidence="2">AATW-2023a</strain>
        <tissue evidence="2">Whole specimen</tissue>
    </source>
</reference>
<gene>
    <name evidence="2" type="ORF">SNE40_002969</name>
</gene>